<dbReference type="SUPFAM" id="SSF56176">
    <property type="entry name" value="FAD-binding/transporter-associated domain-like"/>
    <property type="match status" value="1"/>
</dbReference>
<dbReference type="RefSeq" id="WP_267645724.1">
    <property type="nucleotide sequence ID" value="NZ_JANHGR010000001.1"/>
</dbReference>
<dbReference type="InterPro" id="IPR036683">
    <property type="entry name" value="CO_DH_flav_C_dom_sf"/>
</dbReference>
<dbReference type="Gene3D" id="3.30.43.10">
    <property type="entry name" value="Uridine Diphospho-n-acetylenolpyruvylglucosamine Reductase, domain 2"/>
    <property type="match status" value="1"/>
</dbReference>
<sequence length="329" mass="35605">MQQDMIPPLEHIDATSVDEAVRTLREHGTDAATIAGNTDEINWMKNRMRTPEVLVDIKGIEELHGVETTGDGGLRIGALTTLTEVVESDAVNDGFSVIAEAAEQVATPQIRNQGTIGGNLSQDSRCWYYRNGFDCYRAGGNTCYAITGESRDHAVTDYSRCITAHPSDGAVALMALDAEVVIEGARGERREKLSEFFVGPEENITVMNDLAHNEILKYIEVPATYKGANFYYEKVTDRDSWDFPIVNIAAAIQTDGNSVSDARLVSNGLAPTPKRLRRAESAIQGQSLSDGNIADASDSVLPNAAPQPDNAFKVDLADNLVSRALSSAQ</sequence>
<dbReference type="InterPro" id="IPR005107">
    <property type="entry name" value="CO_DH_flav_C"/>
</dbReference>
<gene>
    <name evidence="2" type="ORF">ACFSAU_02985</name>
</gene>
<dbReference type="EMBL" id="JBHUCZ010000001">
    <property type="protein sequence ID" value="MFD1566445.1"/>
    <property type="molecule type" value="Genomic_DNA"/>
</dbReference>
<dbReference type="PANTHER" id="PTHR42659">
    <property type="entry name" value="XANTHINE DEHYDROGENASE SUBUNIT C-RELATED"/>
    <property type="match status" value="1"/>
</dbReference>
<keyword evidence="3" id="KW-1185">Reference proteome</keyword>
<name>A0ABD6BP90_9EURY</name>
<proteinExistence type="predicted"/>
<dbReference type="Gene3D" id="3.30.465.10">
    <property type="match status" value="2"/>
</dbReference>
<accession>A0ABD6BP90</accession>
<dbReference type="PANTHER" id="PTHR42659:SF9">
    <property type="entry name" value="XANTHINE DEHYDROGENASE FAD-BINDING SUBUNIT XDHB-RELATED"/>
    <property type="match status" value="1"/>
</dbReference>
<dbReference type="InterPro" id="IPR016169">
    <property type="entry name" value="FAD-bd_PCMH_sub2"/>
</dbReference>
<dbReference type="PROSITE" id="PS51387">
    <property type="entry name" value="FAD_PCMH"/>
    <property type="match status" value="1"/>
</dbReference>
<feature type="domain" description="FAD-binding PCMH-type" evidence="1">
    <location>
        <begin position="3"/>
        <end position="226"/>
    </location>
</feature>
<dbReference type="SUPFAM" id="SSF55447">
    <property type="entry name" value="CO dehydrogenase flavoprotein C-terminal domain-like"/>
    <property type="match status" value="1"/>
</dbReference>
<reference evidence="2 3" key="1">
    <citation type="journal article" date="2019" name="Int. J. Syst. Evol. Microbiol.">
        <title>The Global Catalogue of Microorganisms (GCM) 10K type strain sequencing project: providing services to taxonomists for standard genome sequencing and annotation.</title>
        <authorList>
            <consortium name="The Broad Institute Genomics Platform"/>
            <consortium name="The Broad Institute Genome Sequencing Center for Infectious Disease"/>
            <person name="Wu L."/>
            <person name="Ma J."/>
        </authorList>
    </citation>
    <scope>NUCLEOTIDE SEQUENCE [LARGE SCALE GENOMIC DNA]</scope>
    <source>
        <strain evidence="2 3">CGMCC 1.12859</strain>
    </source>
</reference>
<dbReference type="Proteomes" id="UP001597139">
    <property type="component" value="Unassembled WGS sequence"/>
</dbReference>
<dbReference type="InterPro" id="IPR002346">
    <property type="entry name" value="Mopterin_DH_FAD-bd"/>
</dbReference>
<evidence type="ECO:0000313" key="3">
    <source>
        <dbReference type="Proteomes" id="UP001597139"/>
    </source>
</evidence>
<dbReference type="InterPro" id="IPR016166">
    <property type="entry name" value="FAD-bd_PCMH"/>
</dbReference>
<dbReference type="Gene3D" id="3.30.390.50">
    <property type="entry name" value="CO dehydrogenase flavoprotein, C-terminal domain"/>
    <property type="match status" value="1"/>
</dbReference>
<protein>
    <submittedName>
        <fullName evidence="2">FAD binding domain-containing protein</fullName>
    </submittedName>
</protein>
<dbReference type="InterPro" id="IPR036318">
    <property type="entry name" value="FAD-bd_PCMH-like_sf"/>
</dbReference>
<evidence type="ECO:0000313" key="2">
    <source>
        <dbReference type="EMBL" id="MFD1566445.1"/>
    </source>
</evidence>
<dbReference type="InterPro" id="IPR051312">
    <property type="entry name" value="Diverse_Substr_Oxidored"/>
</dbReference>
<evidence type="ECO:0000259" key="1">
    <source>
        <dbReference type="PROSITE" id="PS51387"/>
    </source>
</evidence>
<dbReference type="SMART" id="SM01092">
    <property type="entry name" value="CO_deh_flav_C"/>
    <property type="match status" value="1"/>
</dbReference>
<dbReference type="AlphaFoldDB" id="A0ABD6BP90"/>
<dbReference type="Pfam" id="PF00941">
    <property type="entry name" value="FAD_binding_5"/>
    <property type="match status" value="1"/>
</dbReference>
<dbReference type="Pfam" id="PF03450">
    <property type="entry name" value="CO_deh_flav_C"/>
    <property type="match status" value="1"/>
</dbReference>
<comment type="caution">
    <text evidence="2">The sequence shown here is derived from an EMBL/GenBank/DDBJ whole genome shotgun (WGS) entry which is preliminary data.</text>
</comment>
<dbReference type="InterPro" id="IPR016167">
    <property type="entry name" value="FAD-bd_PCMH_sub1"/>
</dbReference>
<organism evidence="2 3">
    <name type="scientific">Halolamina litorea</name>
    <dbReference type="NCBI Taxonomy" id="1515593"/>
    <lineage>
        <taxon>Archaea</taxon>
        <taxon>Methanobacteriati</taxon>
        <taxon>Methanobacteriota</taxon>
        <taxon>Stenosarchaea group</taxon>
        <taxon>Halobacteria</taxon>
        <taxon>Halobacteriales</taxon>
        <taxon>Haloferacaceae</taxon>
    </lineage>
</organism>